<dbReference type="GO" id="GO:0022857">
    <property type="term" value="F:transmembrane transporter activity"/>
    <property type="evidence" value="ECO:0007669"/>
    <property type="project" value="UniProtKB-UniRule"/>
</dbReference>
<keyword evidence="12" id="KW-1185">Reference proteome</keyword>
<feature type="transmembrane region" description="Helical" evidence="9">
    <location>
        <begin position="51"/>
        <end position="67"/>
    </location>
</feature>
<keyword evidence="4 9" id="KW-0997">Cell inner membrane</keyword>
<accession>A0A3L7AMW1</accession>
<gene>
    <name evidence="11" type="ORF">D9R14_03030</name>
</gene>
<comment type="similarity">
    <text evidence="8 9">Belongs to the TRAP transporter small permease family.</text>
</comment>
<reference evidence="11 12" key="1">
    <citation type="submission" date="2018-10" db="EMBL/GenBank/DDBJ databases">
        <title>Xanthobacter tagetidis genome sequencing and assembly.</title>
        <authorList>
            <person name="Maclea K.S."/>
            <person name="Goen A.E."/>
            <person name="Fatima S.A."/>
        </authorList>
    </citation>
    <scope>NUCLEOTIDE SEQUENCE [LARGE SCALE GENOMIC DNA]</scope>
    <source>
        <strain evidence="11 12">ATCC 700314</strain>
    </source>
</reference>
<dbReference type="Pfam" id="PF04290">
    <property type="entry name" value="DctQ"/>
    <property type="match status" value="1"/>
</dbReference>
<keyword evidence="5 9" id="KW-0812">Transmembrane</keyword>
<evidence type="ECO:0000256" key="3">
    <source>
        <dbReference type="ARBA" id="ARBA00022475"/>
    </source>
</evidence>
<dbReference type="AlphaFoldDB" id="A0A3L7AMW1"/>
<evidence type="ECO:0000256" key="9">
    <source>
        <dbReference type="RuleBase" id="RU369079"/>
    </source>
</evidence>
<evidence type="ECO:0000313" key="11">
    <source>
        <dbReference type="EMBL" id="RLP80990.1"/>
    </source>
</evidence>
<dbReference type="EMBL" id="RCTF01000002">
    <property type="protein sequence ID" value="RLP80990.1"/>
    <property type="molecule type" value="Genomic_DNA"/>
</dbReference>
<evidence type="ECO:0000313" key="12">
    <source>
        <dbReference type="Proteomes" id="UP000269692"/>
    </source>
</evidence>
<dbReference type="Proteomes" id="UP000269692">
    <property type="component" value="Unassembled WGS sequence"/>
</dbReference>
<protein>
    <recommendedName>
        <fullName evidence="9">TRAP transporter small permease protein</fullName>
    </recommendedName>
</protein>
<evidence type="ECO:0000256" key="1">
    <source>
        <dbReference type="ARBA" id="ARBA00004429"/>
    </source>
</evidence>
<dbReference type="PANTHER" id="PTHR35011:SF10">
    <property type="entry name" value="TRAP TRANSPORTER SMALL PERMEASE PROTEIN"/>
    <property type="match status" value="1"/>
</dbReference>
<proteinExistence type="inferred from homology"/>
<feature type="transmembrane region" description="Helical" evidence="9">
    <location>
        <begin position="88"/>
        <end position="111"/>
    </location>
</feature>
<evidence type="ECO:0000256" key="7">
    <source>
        <dbReference type="ARBA" id="ARBA00023136"/>
    </source>
</evidence>
<comment type="caution">
    <text evidence="11">The sequence shown here is derived from an EMBL/GenBank/DDBJ whole genome shotgun (WGS) entry which is preliminary data.</text>
</comment>
<feature type="transmembrane region" description="Helical" evidence="9">
    <location>
        <begin position="123"/>
        <end position="152"/>
    </location>
</feature>
<organism evidence="11 12">
    <name type="scientific">Xanthobacter tagetidis</name>
    <dbReference type="NCBI Taxonomy" id="60216"/>
    <lineage>
        <taxon>Bacteria</taxon>
        <taxon>Pseudomonadati</taxon>
        <taxon>Pseudomonadota</taxon>
        <taxon>Alphaproteobacteria</taxon>
        <taxon>Hyphomicrobiales</taxon>
        <taxon>Xanthobacteraceae</taxon>
        <taxon>Xanthobacter</taxon>
    </lineage>
</organism>
<evidence type="ECO:0000256" key="8">
    <source>
        <dbReference type="ARBA" id="ARBA00038436"/>
    </source>
</evidence>
<keyword evidence="3" id="KW-1003">Cell membrane</keyword>
<keyword evidence="6 9" id="KW-1133">Transmembrane helix</keyword>
<evidence type="ECO:0000256" key="5">
    <source>
        <dbReference type="ARBA" id="ARBA00022692"/>
    </source>
</evidence>
<dbReference type="GO" id="GO:0005886">
    <property type="term" value="C:plasma membrane"/>
    <property type="evidence" value="ECO:0007669"/>
    <property type="project" value="UniProtKB-SubCell"/>
</dbReference>
<comment type="function">
    <text evidence="9">Part of the tripartite ATP-independent periplasmic (TRAP) transport system.</text>
</comment>
<dbReference type="InterPro" id="IPR055348">
    <property type="entry name" value="DctQ"/>
</dbReference>
<dbReference type="GO" id="GO:0015740">
    <property type="term" value="P:C4-dicarboxylate transport"/>
    <property type="evidence" value="ECO:0007669"/>
    <property type="project" value="TreeGrafter"/>
</dbReference>
<dbReference type="RefSeq" id="WP_121621841.1">
    <property type="nucleotide sequence ID" value="NZ_JACIIW010000003.1"/>
</dbReference>
<dbReference type="PANTHER" id="PTHR35011">
    <property type="entry name" value="2,3-DIKETO-L-GULONATE TRAP TRANSPORTER SMALL PERMEASE PROTEIN YIAM"/>
    <property type="match status" value="1"/>
</dbReference>
<comment type="subcellular location">
    <subcellularLocation>
        <location evidence="1 9">Cell inner membrane</location>
        <topology evidence="1 9">Multi-pass membrane protein</topology>
    </subcellularLocation>
</comment>
<sequence>MGLARRILDPIANVLLLAAGVSIVLMMVIVVGDAGMRGLFNGTVPGSQELTANYFMVAVTFLPLACVQREKGHVIIELFTSWMPPRAVASIDAVVYLACAAGTLVFCYATYFKALAMTRAGEYAVGTVIVTIWPSRWLVVAGALVLALYLLLNAAEEVRTAITGRAAPGGTRHGHALDVD</sequence>
<dbReference type="InterPro" id="IPR007387">
    <property type="entry name" value="TRAP_DctQ"/>
</dbReference>
<keyword evidence="7 9" id="KW-0472">Membrane</keyword>
<dbReference type="OrthoDB" id="4250245at2"/>
<keyword evidence="2 9" id="KW-0813">Transport</keyword>
<evidence type="ECO:0000256" key="4">
    <source>
        <dbReference type="ARBA" id="ARBA00022519"/>
    </source>
</evidence>
<feature type="transmembrane region" description="Helical" evidence="9">
    <location>
        <begin position="12"/>
        <end position="31"/>
    </location>
</feature>
<feature type="domain" description="Tripartite ATP-independent periplasmic transporters DctQ component" evidence="10">
    <location>
        <begin position="26"/>
        <end position="159"/>
    </location>
</feature>
<evidence type="ECO:0000256" key="2">
    <source>
        <dbReference type="ARBA" id="ARBA00022448"/>
    </source>
</evidence>
<evidence type="ECO:0000259" key="10">
    <source>
        <dbReference type="Pfam" id="PF04290"/>
    </source>
</evidence>
<comment type="subunit">
    <text evidence="9">The complex comprises the extracytoplasmic solute receptor protein and the two transmembrane proteins.</text>
</comment>
<evidence type="ECO:0000256" key="6">
    <source>
        <dbReference type="ARBA" id="ARBA00022989"/>
    </source>
</evidence>
<name>A0A3L7AMW1_9HYPH</name>